<name>A0A7D8Z3E1_VANHU</name>
<sequence length="436" mass="48611">MGRNGFFGAFQGLDAFGKTMEDVKIKTRTGAFLTFLSLSIILTSLTVEFVDYRRVHSETSINVDRSRGEKIVIDLDVTFPSVPCYLLSIDVADISGEIINDISHNIKKTQLNEQGQEIGQMKGGQLKGEAERLAESRAPDYCGNCYGAPPPENGCCNSCEEVRQAYIRAGWSFSNPDGIEQCVEEHWTEKMAQRAAEGCRVTGRLRVNKVIGNVRFSHGATFMRNGMNLHELVPYLKDKHHHDFDHIINKFHFGADIPEFAQEMLKPKEEKKRAQLGIKDPLTGVSRYGSDPNTNNMYQYFVKVVSTSFLYLNGEEIPTNQYSVTEYERDVRNGVMPGKDEHGHMTSHSNHAIPGLFINYEISPMKVVHKETRQSFAHFLTSACAIIGGVLTVASLIDSAIFSGRKHLEGKKEYDGFGAPSGKMVSGRSVPTLQIS</sequence>
<keyword evidence="4 6" id="KW-1133">Transmembrane helix</keyword>
<reference evidence="9 10" key="1">
    <citation type="journal article" date="2019" name="PLoS Genet.">
        <title>Convergent evolution of linked mating-type loci in basidiomycete fungi.</title>
        <authorList>
            <person name="Sun S."/>
            <person name="Coelho M.A."/>
            <person name="Heitman J."/>
            <person name="Nowrousian M."/>
        </authorList>
    </citation>
    <scope>NUCLEOTIDE SEQUENCE [LARGE SCALE GENOMIC DNA]</scope>
    <source>
        <strain evidence="9 10">CBS 4282</strain>
    </source>
</reference>
<dbReference type="Pfam" id="PF07970">
    <property type="entry name" value="COPIIcoated_ERV"/>
    <property type="match status" value="1"/>
</dbReference>
<dbReference type="PANTHER" id="PTHR10984">
    <property type="entry name" value="ENDOPLASMIC RETICULUM-GOLGI INTERMEDIATE COMPARTMENT PROTEIN"/>
    <property type="match status" value="1"/>
</dbReference>
<dbReference type="PANTHER" id="PTHR10984:SF25">
    <property type="entry name" value="ENDOPLASMIC RETICULUM-GOLGI INTERMEDIATE COMPARTMENT PROTEIN 3"/>
    <property type="match status" value="1"/>
</dbReference>
<evidence type="ECO:0000256" key="5">
    <source>
        <dbReference type="ARBA" id="ARBA00023136"/>
    </source>
</evidence>
<dbReference type="OrthoDB" id="10266265at2759"/>
<comment type="caution">
    <text evidence="9">The sequence shown here is derived from an EMBL/GenBank/DDBJ whole genome shotgun (WGS) entry which is preliminary data.</text>
</comment>
<dbReference type="EMBL" id="QKWK01000006">
    <property type="protein sequence ID" value="TXT09043.1"/>
    <property type="molecule type" value="Genomic_DNA"/>
</dbReference>
<dbReference type="GO" id="GO:0006888">
    <property type="term" value="P:endoplasmic reticulum to Golgi vesicle-mediated transport"/>
    <property type="evidence" value="ECO:0007669"/>
    <property type="project" value="TreeGrafter"/>
</dbReference>
<comment type="similarity">
    <text evidence="2">Belongs to the ERGIC family.</text>
</comment>
<dbReference type="InterPro" id="IPR012936">
    <property type="entry name" value="Erv_C"/>
</dbReference>
<dbReference type="AlphaFoldDB" id="A0A7D8Z3E1"/>
<comment type="subcellular location">
    <subcellularLocation>
        <location evidence="1">Membrane</location>
        <topology evidence="1">Multi-pass membrane protein</topology>
    </subcellularLocation>
</comment>
<dbReference type="GO" id="GO:0005789">
    <property type="term" value="C:endoplasmic reticulum membrane"/>
    <property type="evidence" value="ECO:0007669"/>
    <property type="project" value="TreeGrafter"/>
</dbReference>
<dbReference type="GO" id="GO:0006890">
    <property type="term" value="P:retrograde vesicle-mediated transport, Golgi to endoplasmic reticulum"/>
    <property type="evidence" value="ECO:0007669"/>
    <property type="project" value="TreeGrafter"/>
</dbReference>
<gene>
    <name evidence="9" type="ORF">VHUM_02517</name>
</gene>
<evidence type="ECO:0000256" key="4">
    <source>
        <dbReference type="ARBA" id="ARBA00022989"/>
    </source>
</evidence>
<feature type="transmembrane region" description="Helical" evidence="6">
    <location>
        <begin position="376"/>
        <end position="397"/>
    </location>
</feature>
<dbReference type="Proteomes" id="UP000473826">
    <property type="component" value="Unassembled WGS sequence"/>
</dbReference>
<evidence type="ECO:0000259" key="8">
    <source>
        <dbReference type="Pfam" id="PF13850"/>
    </source>
</evidence>
<keyword evidence="10" id="KW-1185">Reference proteome</keyword>
<dbReference type="Pfam" id="PF13850">
    <property type="entry name" value="ERGIC_N"/>
    <property type="match status" value="1"/>
</dbReference>
<protein>
    <recommendedName>
        <fullName evidence="11">Endoplasmic reticulum vesicle transporter C-terminal domain-containing protein</fullName>
    </recommendedName>
</protein>
<accession>A0A7D8Z3E1</accession>
<evidence type="ECO:0008006" key="11">
    <source>
        <dbReference type="Google" id="ProtNLM"/>
    </source>
</evidence>
<dbReference type="InterPro" id="IPR039542">
    <property type="entry name" value="Erv_N"/>
</dbReference>
<feature type="domain" description="Endoplasmic reticulum vesicle transporter C-terminal" evidence="7">
    <location>
        <begin position="145"/>
        <end position="398"/>
    </location>
</feature>
<dbReference type="GO" id="GO:0000139">
    <property type="term" value="C:Golgi membrane"/>
    <property type="evidence" value="ECO:0007669"/>
    <property type="project" value="TreeGrafter"/>
</dbReference>
<evidence type="ECO:0000256" key="3">
    <source>
        <dbReference type="ARBA" id="ARBA00022692"/>
    </source>
</evidence>
<keyword evidence="5 6" id="KW-0472">Membrane</keyword>
<evidence type="ECO:0000313" key="9">
    <source>
        <dbReference type="EMBL" id="TXT09043.1"/>
    </source>
</evidence>
<evidence type="ECO:0000256" key="2">
    <source>
        <dbReference type="ARBA" id="ARBA00005648"/>
    </source>
</evidence>
<evidence type="ECO:0000259" key="7">
    <source>
        <dbReference type="Pfam" id="PF07970"/>
    </source>
</evidence>
<keyword evidence="3 6" id="KW-0812">Transmembrane</keyword>
<proteinExistence type="inferred from homology"/>
<dbReference type="GO" id="GO:0030134">
    <property type="term" value="C:COPII-coated ER to Golgi transport vesicle"/>
    <property type="evidence" value="ECO:0007669"/>
    <property type="project" value="TreeGrafter"/>
</dbReference>
<dbReference type="InterPro" id="IPR045888">
    <property type="entry name" value="Erv"/>
</dbReference>
<organism evidence="9 10">
    <name type="scientific">Vanrija humicola</name>
    <name type="common">Yeast</name>
    <name type="synonym">Cryptococcus humicola</name>
    <dbReference type="NCBI Taxonomy" id="5417"/>
    <lineage>
        <taxon>Eukaryota</taxon>
        <taxon>Fungi</taxon>
        <taxon>Dikarya</taxon>
        <taxon>Basidiomycota</taxon>
        <taxon>Agaricomycotina</taxon>
        <taxon>Tremellomycetes</taxon>
        <taxon>Trichosporonales</taxon>
        <taxon>Trichosporonaceae</taxon>
        <taxon>Vanrija</taxon>
    </lineage>
</organism>
<evidence type="ECO:0000256" key="1">
    <source>
        <dbReference type="ARBA" id="ARBA00004141"/>
    </source>
</evidence>
<evidence type="ECO:0000256" key="6">
    <source>
        <dbReference type="SAM" id="Phobius"/>
    </source>
</evidence>
<evidence type="ECO:0000313" key="10">
    <source>
        <dbReference type="Proteomes" id="UP000473826"/>
    </source>
</evidence>
<feature type="domain" description="Endoplasmic reticulum vesicle transporter N-terminal" evidence="8">
    <location>
        <begin position="11"/>
        <end position="97"/>
    </location>
</feature>